<dbReference type="InterPro" id="IPR029058">
    <property type="entry name" value="AB_hydrolase_fold"/>
</dbReference>
<comment type="caution">
    <text evidence="2">The sequence shown here is derived from an EMBL/GenBank/DDBJ whole genome shotgun (WGS) entry which is preliminary data.</text>
</comment>
<feature type="domain" description="Dienelactone hydrolase" evidence="1">
    <location>
        <begin position="53"/>
        <end position="221"/>
    </location>
</feature>
<evidence type="ECO:0000259" key="1">
    <source>
        <dbReference type="Pfam" id="PF01738"/>
    </source>
</evidence>
<sequence length="254" mass="28592">MSATNRVLAGPSGDCCFTGFRHEGTPIGNKITIANVPTYFVEGSSSKSDSEAKRRILIFLADVYGPFYQNNMLLQDFLAQNGFTVLGIDYFMGDPVHLHDNEQGFDRSKWMEKSHDSAREVLPKWWEAVTAKYGKEAGYCVLSDDDAIVAAALAHPAFLNEEHFRNIKKPLMLSCAETDHTFPLQSRRIAEDILVERKAQYFFQVFSGVAHGFASRSDPSSPDGRWGKEQSAHGIALWFHRFIDESFQSGRKEI</sequence>
<reference evidence="2 3" key="1">
    <citation type="submission" date="2016-08" db="EMBL/GenBank/DDBJ databases">
        <authorList>
            <consortium name="Lentinula edodes genome sequencing consortium"/>
            <person name="Sakamoto Y."/>
            <person name="Nakade K."/>
            <person name="Sato S."/>
            <person name="Yoshida Y."/>
            <person name="Miyazaki K."/>
            <person name="Natsume S."/>
            <person name="Konno N."/>
        </authorList>
    </citation>
    <scope>NUCLEOTIDE SEQUENCE [LARGE SCALE GENOMIC DNA]</scope>
    <source>
        <strain evidence="2 3">NBRC 111202</strain>
    </source>
</reference>
<dbReference type="AlphaFoldDB" id="A0A1Q3E4Y8"/>
<dbReference type="Gene3D" id="3.40.50.1820">
    <property type="entry name" value="alpha/beta hydrolase"/>
    <property type="match status" value="1"/>
</dbReference>
<keyword evidence="3" id="KW-1185">Reference proteome</keyword>
<dbReference type="EMBL" id="BDGU01000093">
    <property type="protein sequence ID" value="GAW02305.1"/>
    <property type="molecule type" value="Genomic_DNA"/>
</dbReference>
<protein>
    <submittedName>
        <fullName evidence="2">Alpha beta-hydrolase</fullName>
    </submittedName>
</protein>
<dbReference type="PANTHER" id="PTHR17630">
    <property type="entry name" value="DIENELACTONE HYDROLASE"/>
    <property type="match status" value="1"/>
</dbReference>
<dbReference type="InterPro" id="IPR002925">
    <property type="entry name" value="Dienelactn_hydro"/>
</dbReference>
<accession>A0A1Q3E4Y8</accession>
<dbReference type="STRING" id="5353.A0A1Q3E4Y8"/>
<dbReference type="Pfam" id="PF01738">
    <property type="entry name" value="DLH"/>
    <property type="match status" value="1"/>
</dbReference>
<dbReference type="Proteomes" id="UP000188533">
    <property type="component" value="Unassembled WGS sequence"/>
</dbReference>
<dbReference type="PANTHER" id="PTHR17630:SF44">
    <property type="entry name" value="PROTEIN AIM2"/>
    <property type="match status" value="1"/>
</dbReference>
<keyword evidence="2" id="KW-0378">Hydrolase</keyword>
<evidence type="ECO:0000313" key="3">
    <source>
        <dbReference type="Proteomes" id="UP000188533"/>
    </source>
</evidence>
<dbReference type="GO" id="GO:0016787">
    <property type="term" value="F:hydrolase activity"/>
    <property type="evidence" value="ECO:0007669"/>
    <property type="project" value="UniProtKB-KW"/>
</dbReference>
<name>A0A1Q3E4Y8_LENED</name>
<gene>
    <name evidence="2" type="ORF">LENED_003952</name>
</gene>
<proteinExistence type="predicted"/>
<reference evidence="2 3" key="2">
    <citation type="submission" date="2017-02" db="EMBL/GenBank/DDBJ databases">
        <title>A genome survey and senescence transcriptome analysis in Lentinula edodes.</title>
        <authorList>
            <person name="Sakamoto Y."/>
            <person name="Nakade K."/>
            <person name="Sato S."/>
            <person name="Yoshida Y."/>
            <person name="Miyazaki K."/>
            <person name="Natsume S."/>
            <person name="Konno N."/>
        </authorList>
    </citation>
    <scope>NUCLEOTIDE SEQUENCE [LARGE SCALE GENOMIC DNA]</scope>
    <source>
        <strain evidence="2 3">NBRC 111202</strain>
    </source>
</reference>
<evidence type="ECO:0000313" key="2">
    <source>
        <dbReference type="EMBL" id="GAW02305.1"/>
    </source>
</evidence>
<organism evidence="2 3">
    <name type="scientific">Lentinula edodes</name>
    <name type="common">Shiitake mushroom</name>
    <name type="synonym">Lentinus edodes</name>
    <dbReference type="NCBI Taxonomy" id="5353"/>
    <lineage>
        <taxon>Eukaryota</taxon>
        <taxon>Fungi</taxon>
        <taxon>Dikarya</taxon>
        <taxon>Basidiomycota</taxon>
        <taxon>Agaricomycotina</taxon>
        <taxon>Agaricomycetes</taxon>
        <taxon>Agaricomycetidae</taxon>
        <taxon>Agaricales</taxon>
        <taxon>Marasmiineae</taxon>
        <taxon>Omphalotaceae</taxon>
        <taxon>Lentinula</taxon>
    </lineage>
</organism>
<dbReference type="SUPFAM" id="SSF53474">
    <property type="entry name" value="alpha/beta-Hydrolases"/>
    <property type="match status" value="1"/>
</dbReference>